<reference evidence="2" key="2">
    <citation type="submission" date="2025-09" db="UniProtKB">
        <authorList>
            <consortium name="Ensembl"/>
        </authorList>
    </citation>
    <scope>IDENTIFICATION</scope>
</reference>
<keyword evidence="1" id="KW-0472">Membrane</keyword>
<proteinExistence type="predicted"/>
<sequence length="123" mass="13494">AGAHSLIQHAFTDTPVPLQTPGLKPSSCLSLPNSWDYSCALPGLANFFLFLVEMVSRSFIFCLAALHSPPPCSPRMLGLQVGLMTILKGVMFIFILQLTIGEQKTIEIVEWGSDVNFLFFFTG</sequence>
<keyword evidence="3" id="KW-1185">Reference proteome</keyword>
<feature type="transmembrane region" description="Helical" evidence="1">
    <location>
        <begin position="44"/>
        <end position="66"/>
    </location>
</feature>
<organism evidence="2 3">
    <name type="scientific">Prolemur simus</name>
    <name type="common">Greater bamboo lemur</name>
    <name type="synonym">Hapalemur simus</name>
    <dbReference type="NCBI Taxonomy" id="1328070"/>
    <lineage>
        <taxon>Eukaryota</taxon>
        <taxon>Metazoa</taxon>
        <taxon>Chordata</taxon>
        <taxon>Craniata</taxon>
        <taxon>Vertebrata</taxon>
        <taxon>Euteleostomi</taxon>
        <taxon>Mammalia</taxon>
        <taxon>Eutheria</taxon>
        <taxon>Euarchontoglires</taxon>
        <taxon>Primates</taxon>
        <taxon>Strepsirrhini</taxon>
        <taxon>Lemuriformes</taxon>
        <taxon>Lemuridae</taxon>
        <taxon>Prolemur</taxon>
    </lineage>
</organism>
<evidence type="ECO:0000313" key="3">
    <source>
        <dbReference type="Proteomes" id="UP000694414"/>
    </source>
</evidence>
<dbReference type="Ensembl" id="ENSPSMT00000019550.1">
    <property type="protein sequence ID" value="ENSPSMP00000016813.1"/>
    <property type="gene ID" value="ENSPSMG00000012010.1"/>
</dbReference>
<keyword evidence="1" id="KW-0812">Transmembrane</keyword>
<protein>
    <submittedName>
        <fullName evidence="2">Uncharacterized protein</fullName>
    </submittedName>
</protein>
<reference evidence="2" key="1">
    <citation type="submission" date="2025-08" db="UniProtKB">
        <authorList>
            <consortium name="Ensembl"/>
        </authorList>
    </citation>
    <scope>IDENTIFICATION</scope>
</reference>
<dbReference type="Proteomes" id="UP000694414">
    <property type="component" value="Unplaced"/>
</dbReference>
<evidence type="ECO:0000256" key="1">
    <source>
        <dbReference type="SAM" id="Phobius"/>
    </source>
</evidence>
<dbReference type="AlphaFoldDB" id="A0A8C8ZQG1"/>
<feature type="transmembrane region" description="Helical" evidence="1">
    <location>
        <begin position="78"/>
        <end position="100"/>
    </location>
</feature>
<evidence type="ECO:0000313" key="2">
    <source>
        <dbReference type="Ensembl" id="ENSPSMP00000016813.1"/>
    </source>
</evidence>
<accession>A0A8C8ZQG1</accession>
<name>A0A8C8ZQG1_PROSS</name>
<keyword evidence="1" id="KW-1133">Transmembrane helix</keyword>